<feature type="region of interest" description="Disordered" evidence="1">
    <location>
        <begin position="536"/>
        <end position="586"/>
    </location>
</feature>
<dbReference type="STRING" id="1884261.A0A5C3QXD9"/>
<sequence>MADIDAIFASTKSKKSSVLKSSSLPKSTFIPEPTRSSSKKKSKAKKKKGESSKEAPATLSTSDTPPKPTPETIVDPSLALKTAPSSSHPPKQITSRQKRKKTEDAREDFADSRGKSSRRKTDEGWSIYKEDELKISASAGDPSLAPNEGPSDFHAVADPQLIVVPTGSSFNFQSGYLGAEGERAAIEGELQIKDAQPGLWNSISLSLKTVESAHEHHIELGTSKIVLCELSPSASAFPSSIPFSIPLPHDTPQTIETPSSSLSHTLTAILHPRNPETTQPMVRDLIVHTRRYSSHTNALPIDPQTQHTSEPVPVRVEVPRAQFHAEELVPVYITISPPSKEVLVGKTLRLRNVKAEIIRTIRVEASASEGKTPVAEYQDGHASPYARGSSPDEEGPSSACPKSGAFEKAPVSEEALSGDIHTATIAKSGAGCRFHPTQPVKLRLLLRQTSPTLGLQPLSSEPATSTENINSHDADCPAITQSTLLHSVTFALHIIVSFLDMKNHVERSTTLLIPLTIVPAPAPLPEVDDSVGVAYQKKHDRPPTRTVRHEDYDLAPSYPGGGGEAGPSGIQQGAPPPFEERDAPPPFFLSSAMEASSSSRLPTFLESEEEVIFPSSSPSPTIQHGWAEIPGEGVQFGFASAAQFDGYSDGIQQPSEPLPSHELASQAGSMNDLSHDLDVQMVLQPAGSTSMEEMPPPPPAMDDPSDPPPSIDSDFRSPSDGLRNQGGQSPPPMRAHYDHGARNISPPASRRDAPPSTGNHAPPPYATPNAQPNRDEDQVARPPPYVDFGSPRN</sequence>
<dbReference type="Pfam" id="PF08576">
    <property type="entry name" value="DUF1764"/>
    <property type="match status" value="1"/>
</dbReference>
<feature type="compositionally biased region" description="Low complexity" evidence="1">
    <location>
        <begin position="18"/>
        <end position="28"/>
    </location>
</feature>
<feature type="compositionally biased region" description="Pro residues" evidence="1">
    <location>
        <begin position="694"/>
        <end position="710"/>
    </location>
</feature>
<feature type="compositionally biased region" description="Polar residues" evidence="1">
    <location>
        <begin position="83"/>
        <end position="95"/>
    </location>
</feature>
<keyword evidence="3" id="KW-1185">Reference proteome</keyword>
<feature type="compositionally biased region" description="Basic residues" evidence="1">
    <location>
        <begin position="37"/>
        <end position="48"/>
    </location>
</feature>
<evidence type="ECO:0000256" key="1">
    <source>
        <dbReference type="SAM" id="MobiDB-lite"/>
    </source>
</evidence>
<reference evidence="2 3" key="1">
    <citation type="journal article" date="2019" name="Nat. Ecol. Evol.">
        <title>Megaphylogeny resolves global patterns of mushroom evolution.</title>
        <authorList>
            <person name="Varga T."/>
            <person name="Krizsan K."/>
            <person name="Foldi C."/>
            <person name="Dima B."/>
            <person name="Sanchez-Garcia M."/>
            <person name="Sanchez-Ramirez S."/>
            <person name="Szollosi G.J."/>
            <person name="Szarkandi J.G."/>
            <person name="Papp V."/>
            <person name="Albert L."/>
            <person name="Andreopoulos W."/>
            <person name="Angelini C."/>
            <person name="Antonin V."/>
            <person name="Barry K.W."/>
            <person name="Bougher N.L."/>
            <person name="Buchanan P."/>
            <person name="Buyck B."/>
            <person name="Bense V."/>
            <person name="Catcheside P."/>
            <person name="Chovatia M."/>
            <person name="Cooper J."/>
            <person name="Damon W."/>
            <person name="Desjardin D."/>
            <person name="Finy P."/>
            <person name="Geml J."/>
            <person name="Haridas S."/>
            <person name="Hughes K."/>
            <person name="Justo A."/>
            <person name="Karasinski D."/>
            <person name="Kautmanova I."/>
            <person name="Kiss B."/>
            <person name="Kocsube S."/>
            <person name="Kotiranta H."/>
            <person name="LaButti K.M."/>
            <person name="Lechner B.E."/>
            <person name="Liimatainen K."/>
            <person name="Lipzen A."/>
            <person name="Lukacs Z."/>
            <person name="Mihaltcheva S."/>
            <person name="Morgado L.N."/>
            <person name="Niskanen T."/>
            <person name="Noordeloos M.E."/>
            <person name="Ohm R.A."/>
            <person name="Ortiz-Santana B."/>
            <person name="Ovrebo C."/>
            <person name="Racz N."/>
            <person name="Riley R."/>
            <person name="Savchenko A."/>
            <person name="Shiryaev A."/>
            <person name="Soop K."/>
            <person name="Spirin V."/>
            <person name="Szebenyi C."/>
            <person name="Tomsovsky M."/>
            <person name="Tulloss R.E."/>
            <person name="Uehling J."/>
            <person name="Grigoriev I.V."/>
            <person name="Vagvolgyi C."/>
            <person name="Papp T."/>
            <person name="Martin F.M."/>
            <person name="Miettinen O."/>
            <person name="Hibbett D.S."/>
            <person name="Nagy L.G."/>
        </authorList>
    </citation>
    <scope>NUCLEOTIDE SEQUENCE [LARGE SCALE GENOMIC DNA]</scope>
    <source>
        <strain evidence="2 3">CBS 309.79</strain>
    </source>
</reference>
<proteinExistence type="predicted"/>
<feature type="compositionally biased region" description="Basic and acidic residues" evidence="1">
    <location>
        <begin position="541"/>
        <end position="552"/>
    </location>
</feature>
<accession>A0A5C3QXD9</accession>
<evidence type="ECO:0000313" key="3">
    <source>
        <dbReference type="Proteomes" id="UP000305067"/>
    </source>
</evidence>
<feature type="region of interest" description="Disordered" evidence="1">
    <location>
        <begin position="368"/>
        <end position="408"/>
    </location>
</feature>
<protein>
    <submittedName>
        <fullName evidence="2">Uncharacterized protein</fullName>
    </submittedName>
</protein>
<dbReference type="OrthoDB" id="3357813at2759"/>
<feature type="compositionally biased region" description="Basic and acidic residues" evidence="1">
    <location>
        <begin position="101"/>
        <end position="124"/>
    </location>
</feature>
<name>A0A5C3QXD9_9AGAR</name>
<dbReference type="InterPro" id="IPR013885">
    <property type="entry name" value="DUF1764_euk"/>
</dbReference>
<feature type="region of interest" description="Disordered" evidence="1">
    <location>
        <begin position="646"/>
        <end position="793"/>
    </location>
</feature>
<evidence type="ECO:0000313" key="2">
    <source>
        <dbReference type="EMBL" id="TFL06655.1"/>
    </source>
</evidence>
<dbReference type="AlphaFoldDB" id="A0A5C3QXD9"/>
<feature type="region of interest" description="Disordered" evidence="1">
    <location>
        <begin position="1"/>
        <end position="124"/>
    </location>
</feature>
<gene>
    <name evidence="2" type="ORF">BDV98DRAFT_600663</name>
</gene>
<dbReference type="EMBL" id="ML178815">
    <property type="protein sequence ID" value="TFL06655.1"/>
    <property type="molecule type" value="Genomic_DNA"/>
</dbReference>
<dbReference type="Proteomes" id="UP000305067">
    <property type="component" value="Unassembled WGS sequence"/>
</dbReference>
<organism evidence="2 3">
    <name type="scientific">Pterulicium gracile</name>
    <dbReference type="NCBI Taxonomy" id="1884261"/>
    <lineage>
        <taxon>Eukaryota</taxon>
        <taxon>Fungi</taxon>
        <taxon>Dikarya</taxon>
        <taxon>Basidiomycota</taxon>
        <taxon>Agaricomycotina</taxon>
        <taxon>Agaricomycetes</taxon>
        <taxon>Agaricomycetidae</taxon>
        <taxon>Agaricales</taxon>
        <taxon>Pleurotineae</taxon>
        <taxon>Pterulaceae</taxon>
        <taxon>Pterulicium</taxon>
    </lineage>
</organism>